<feature type="region of interest" description="Disordered" evidence="1">
    <location>
        <begin position="185"/>
        <end position="225"/>
    </location>
</feature>
<sequence>MLCTLCTKWGTPAFAPQQQPMLVMLAEKHTRNACLLYDPSDHVARGVPAQDAFARAPLWSMMMKALPSGNGHWDPKQADRNSSGQLALSPQVSIFPPPLLGHHRMFTSLLDRSKVIIQPMKDGDGKRTFKLGPTVTMSCHPWDSNSKNKTHQIPCNKTLLFLVYLASKLCGTQWLEDLFRKPSQHNEPPIPGLSQCSKPQVPSNEDALSHEPEPEEATMQSTQEPFACPITPPSIIIIDDMPVEYPPPLPPSTPTAVPSLEIPPIATKNPTSSSPPMPSSPQSHDEAWQEFTNLHPTLMIPQAIVHESINRILLEQCGFLHMIPFVDETH</sequence>
<evidence type="ECO:0000313" key="2">
    <source>
        <dbReference type="EMBL" id="MBW0469979.1"/>
    </source>
</evidence>
<comment type="caution">
    <text evidence="2">The sequence shown here is derived from an EMBL/GenBank/DDBJ whole genome shotgun (WGS) entry which is preliminary data.</text>
</comment>
<dbReference type="Proteomes" id="UP000765509">
    <property type="component" value="Unassembled WGS sequence"/>
</dbReference>
<keyword evidence="3" id="KW-1185">Reference proteome</keyword>
<proteinExistence type="predicted"/>
<feature type="compositionally biased region" description="Polar residues" evidence="1">
    <location>
        <begin position="194"/>
        <end position="203"/>
    </location>
</feature>
<dbReference type="AlphaFoldDB" id="A0A9Q3BPQ8"/>
<organism evidence="2 3">
    <name type="scientific">Austropuccinia psidii MF-1</name>
    <dbReference type="NCBI Taxonomy" id="1389203"/>
    <lineage>
        <taxon>Eukaryota</taxon>
        <taxon>Fungi</taxon>
        <taxon>Dikarya</taxon>
        <taxon>Basidiomycota</taxon>
        <taxon>Pucciniomycotina</taxon>
        <taxon>Pucciniomycetes</taxon>
        <taxon>Pucciniales</taxon>
        <taxon>Sphaerophragmiaceae</taxon>
        <taxon>Austropuccinia</taxon>
    </lineage>
</organism>
<dbReference type="EMBL" id="AVOT02002327">
    <property type="protein sequence ID" value="MBW0469979.1"/>
    <property type="molecule type" value="Genomic_DNA"/>
</dbReference>
<evidence type="ECO:0000256" key="1">
    <source>
        <dbReference type="SAM" id="MobiDB-lite"/>
    </source>
</evidence>
<reference evidence="2" key="1">
    <citation type="submission" date="2021-03" db="EMBL/GenBank/DDBJ databases">
        <title>Draft genome sequence of rust myrtle Austropuccinia psidii MF-1, a brazilian biotype.</title>
        <authorList>
            <person name="Quecine M.C."/>
            <person name="Pachon D.M.R."/>
            <person name="Bonatelli M.L."/>
            <person name="Correr F.H."/>
            <person name="Franceschini L.M."/>
            <person name="Leite T.F."/>
            <person name="Margarido G.R.A."/>
            <person name="Almeida C.A."/>
            <person name="Ferrarezi J.A."/>
            <person name="Labate C.A."/>
        </authorList>
    </citation>
    <scope>NUCLEOTIDE SEQUENCE</scope>
    <source>
        <strain evidence="2">MF-1</strain>
    </source>
</reference>
<evidence type="ECO:0000313" key="3">
    <source>
        <dbReference type="Proteomes" id="UP000765509"/>
    </source>
</evidence>
<name>A0A9Q3BPQ8_9BASI</name>
<gene>
    <name evidence="2" type="ORF">O181_009694</name>
</gene>
<protein>
    <submittedName>
        <fullName evidence="2">Uncharacterized protein</fullName>
    </submittedName>
</protein>
<feature type="region of interest" description="Disordered" evidence="1">
    <location>
        <begin position="250"/>
        <end position="286"/>
    </location>
</feature>
<accession>A0A9Q3BPQ8</accession>